<organism evidence="1 3">
    <name type="scientific">Araneus ventricosus</name>
    <name type="common">Orbweaver spider</name>
    <name type="synonym">Epeira ventricosa</name>
    <dbReference type="NCBI Taxonomy" id="182803"/>
    <lineage>
        <taxon>Eukaryota</taxon>
        <taxon>Metazoa</taxon>
        <taxon>Ecdysozoa</taxon>
        <taxon>Arthropoda</taxon>
        <taxon>Chelicerata</taxon>
        <taxon>Arachnida</taxon>
        <taxon>Araneae</taxon>
        <taxon>Araneomorphae</taxon>
        <taxon>Entelegynae</taxon>
        <taxon>Araneoidea</taxon>
        <taxon>Araneidae</taxon>
        <taxon>Araneus</taxon>
    </lineage>
</organism>
<evidence type="ECO:0000313" key="2">
    <source>
        <dbReference type="EMBL" id="GBM45933.1"/>
    </source>
</evidence>
<evidence type="ECO:0000313" key="1">
    <source>
        <dbReference type="EMBL" id="GBM45887.1"/>
    </source>
</evidence>
<dbReference type="AlphaFoldDB" id="A0A4Y2FY05"/>
<name>A0A4Y2FY05_ARAVE</name>
<dbReference type="Proteomes" id="UP000499080">
    <property type="component" value="Unassembled WGS sequence"/>
</dbReference>
<dbReference type="EMBL" id="BGPR01175676">
    <property type="protein sequence ID" value="GBM45933.1"/>
    <property type="molecule type" value="Genomic_DNA"/>
</dbReference>
<sequence length="74" mass="8313">MNLTVEKRVKLGVLSAGALRSKGLRPQWFGGRGPALSMEVPSSRPYYTKNESCMWARCALYLPSKDKYPPDDVH</sequence>
<keyword evidence="3" id="KW-1185">Reference proteome</keyword>
<evidence type="ECO:0000313" key="3">
    <source>
        <dbReference type="Proteomes" id="UP000499080"/>
    </source>
</evidence>
<accession>A0A4Y2FY05</accession>
<protein>
    <submittedName>
        <fullName evidence="1">Uncharacterized protein</fullName>
    </submittedName>
</protein>
<gene>
    <name evidence="2" type="ORF">AVEN_178892_1</name>
    <name evidence="1" type="ORF">AVEN_70544_1</name>
</gene>
<reference evidence="1 3" key="1">
    <citation type="journal article" date="2019" name="Sci. Rep.">
        <title>Orb-weaving spider Araneus ventricosus genome elucidates the spidroin gene catalogue.</title>
        <authorList>
            <person name="Kono N."/>
            <person name="Nakamura H."/>
            <person name="Ohtoshi R."/>
            <person name="Moran D.A.P."/>
            <person name="Shinohara A."/>
            <person name="Yoshida Y."/>
            <person name="Fujiwara M."/>
            <person name="Mori M."/>
            <person name="Tomita M."/>
            <person name="Arakawa K."/>
        </authorList>
    </citation>
    <scope>NUCLEOTIDE SEQUENCE [LARGE SCALE GENOMIC DNA]</scope>
</reference>
<proteinExistence type="predicted"/>
<comment type="caution">
    <text evidence="1">The sequence shown here is derived from an EMBL/GenBank/DDBJ whole genome shotgun (WGS) entry which is preliminary data.</text>
</comment>
<dbReference type="EMBL" id="BGPR01175664">
    <property type="protein sequence ID" value="GBM45887.1"/>
    <property type="molecule type" value="Genomic_DNA"/>
</dbReference>